<dbReference type="Pfam" id="PF13595">
    <property type="entry name" value="DUF4138"/>
    <property type="match status" value="1"/>
</dbReference>
<accession>A0A838ZTQ6</accession>
<gene>
    <name evidence="1" type="primary">traN</name>
    <name evidence="1" type="ORF">HU137_11345</name>
</gene>
<evidence type="ECO:0000313" key="2">
    <source>
        <dbReference type="Proteomes" id="UP000552241"/>
    </source>
</evidence>
<dbReference type="AlphaFoldDB" id="A0A838ZTQ6"/>
<dbReference type="EMBL" id="JACDZE010000004">
    <property type="protein sequence ID" value="MBA5630368.1"/>
    <property type="molecule type" value="Genomic_DNA"/>
</dbReference>
<dbReference type="RefSeq" id="WP_182043967.1">
    <property type="nucleotide sequence ID" value="NZ_JACDZE010000004.1"/>
</dbReference>
<keyword evidence="2" id="KW-1185">Reference proteome</keyword>
<sequence length="294" mass="33860">MKSINYKFLVLFVLLLNITVWSQKVVDSEFGKIEPFKLEITFEKTSHIIFPSAIRYVDLGSDNLIAGKAPDAENVLRIKSTVHFFEPETNFTVITEDGQFYNFDVVYSESPETLNIDITGELREQKKNLHQEVIFEDLSGTSVSVSQMIMEAIIEKNKRNIKHIGSKSFGIQYQVKGIYIHDGKYYLHTEIHNQTKVPFHIDFFSFNIVDKKIAKRSVVQEKMIKPLRIFNSQGEISGNSSIDNVFLLEGFTISNDKELRIQIFEEGGSRHQVLHIENSDLLKAKLIKDMHIKL</sequence>
<organism evidence="1 2">
    <name type="scientific">Moheibacter lacus</name>
    <dbReference type="NCBI Taxonomy" id="2745851"/>
    <lineage>
        <taxon>Bacteria</taxon>
        <taxon>Pseudomonadati</taxon>
        <taxon>Bacteroidota</taxon>
        <taxon>Flavobacteriia</taxon>
        <taxon>Flavobacteriales</taxon>
        <taxon>Weeksellaceae</taxon>
        <taxon>Moheibacter</taxon>
    </lineage>
</organism>
<reference evidence="1 2" key="1">
    <citation type="submission" date="2020-07" db="EMBL/GenBank/DDBJ databases">
        <title>Moheibacter lacus sp. nov., a member of the family Flavobacteriaceae isolated from freshwater lake sediment.</title>
        <authorList>
            <person name="Liu Y."/>
        </authorList>
    </citation>
    <scope>NUCLEOTIDE SEQUENCE [LARGE SCALE GENOMIC DNA]</scope>
    <source>
        <strain evidence="1 2">BDHS18</strain>
    </source>
</reference>
<dbReference type="InterPro" id="IPR022298">
    <property type="entry name" value="Conjug_transposon_TraN"/>
</dbReference>
<name>A0A838ZTQ6_9FLAO</name>
<proteinExistence type="predicted"/>
<dbReference type="Proteomes" id="UP000552241">
    <property type="component" value="Unassembled WGS sequence"/>
</dbReference>
<evidence type="ECO:0000313" key="1">
    <source>
        <dbReference type="EMBL" id="MBA5630368.1"/>
    </source>
</evidence>
<protein>
    <submittedName>
        <fullName evidence="1">Conjugative transposon protein TraN</fullName>
    </submittedName>
</protein>
<comment type="caution">
    <text evidence="1">The sequence shown here is derived from an EMBL/GenBank/DDBJ whole genome shotgun (WGS) entry which is preliminary data.</text>
</comment>
<dbReference type="NCBIfam" id="TIGR03780">
    <property type="entry name" value="Bac_Flav_CT_N"/>
    <property type="match status" value="1"/>
</dbReference>